<evidence type="ECO:0000256" key="1">
    <source>
        <dbReference type="SAM" id="MobiDB-lite"/>
    </source>
</evidence>
<dbReference type="Proteomes" id="UP001516400">
    <property type="component" value="Unassembled WGS sequence"/>
</dbReference>
<evidence type="ECO:0000313" key="3">
    <source>
        <dbReference type="Proteomes" id="UP001516400"/>
    </source>
</evidence>
<feature type="compositionally biased region" description="Basic and acidic residues" evidence="1">
    <location>
        <begin position="88"/>
        <end position="110"/>
    </location>
</feature>
<dbReference type="EMBL" id="JABFTP020000185">
    <property type="protein sequence ID" value="KAL3286550.1"/>
    <property type="molecule type" value="Genomic_DNA"/>
</dbReference>
<sequence length="247" mass="28101">MLAENIHEDTESNFGAGDNEYIEEHLNELCSSDIRSQYGNRTNFNLNNIEEEIDTEEETGSEEEEVLNDVESSSSSELTTEEEIDENNSEKEKSTNDEELHDNSSDKEEIPNDTESIENIKENNTDVSLTRTDISSENKKVEHILPFMEVKKTDTFKNTQKNTNNNGFEKIGRQVNVTRSPEYISLLGPDSFLKSGSRIYQNIDLLKEGGNTVSDEERIALMLADTYQSLAGNDNLHPDFIRYKAKK</sequence>
<organism evidence="2 3">
    <name type="scientific">Cryptolaemus montrouzieri</name>
    <dbReference type="NCBI Taxonomy" id="559131"/>
    <lineage>
        <taxon>Eukaryota</taxon>
        <taxon>Metazoa</taxon>
        <taxon>Ecdysozoa</taxon>
        <taxon>Arthropoda</taxon>
        <taxon>Hexapoda</taxon>
        <taxon>Insecta</taxon>
        <taxon>Pterygota</taxon>
        <taxon>Neoptera</taxon>
        <taxon>Endopterygota</taxon>
        <taxon>Coleoptera</taxon>
        <taxon>Polyphaga</taxon>
        <taxon>Cucujiformia</taxon>
        <taxon>Coccinelloidea</taxon>
        <taxon>Coccinellidae</taxon>
        <taxon>Scymninae</taxon>
        <taxon>Scymnini</taxon>
        <taxon>Cryptolaemus</taxon>
    </lineage>
</organism>
<evidence type="ECO:0000313" key="2">
    <source>
        <dbReference type="EMBL" id="KAL3286550.1"/>
    </source>
</evidence>
<accession>A0ABD2P7T6</accession>
<gene>
    <name evidence="2" type="ORF">HHI36_001054</name>
</gene>
<name>A0ABD2P7T6_9CUCU</name>
<feature type="compositionally biased region" description="Acidic residues" evidence="1">
    <location>
        <begin position="49"/>
        <end position="68"/>
    </location>
</feature>
<keyword evidence="3" id="KW-1185">Reference proteome</keyword>
<proteinExistence type="predicted"/>
<reference evidence="2 3" key="1">
    <citation type="journal article" date="2021" name="BMC Biol.">
        <title>Horizontally acquired antibacterial genes associated with adaptive radiation of ladybird beetles.</title>
        <authorList>
            <person name="Li H.S."/>
            <person name="Tang X.F."/>
            <person name="Huang Y.H."/>
            <person name="Xu Z.Y."/>
            <person name="Chen M.L."/>
            <person name="Du X.Y."/>
            <person name="Qiu B.Y."/>
            <person name="Chen P.T."/>
            <person name="Zhang W."/>
            <person name="Slipinski A."/>
            <person name="Escalona H.E."/>
            <person name="Waterhouse R.M."/>
            <person name="Zwick A."/>
            <person name="Pang H."/>
        </authorList>
    </citation>
    <scope>NUCLEOTIDE SEQUENCE [LARGE SCALE GENOMIC DNA]</scope>
    <source>
        <strain evidence="2">SYSU2018</strain>
    </source>
</reference>
<feature type="compositionally biased region" description="Low complexity" evidence="1">
    <location>
        <begin position="69"/>
        <end position="78"/>
    </location>
</feature>
<dbReference type="AlphaFoldDB" id="A0ABD2P7T6"/>
<feature type="region of interest" description="Disordered" evidence="1">
    <location>
        <begin position="47"/>
        <end position="134"/>
    </location>
</feature>
<protein>
    <submittedName>
        <fullName evidence="2">Uncharacterized protein</fullName>
    </submittedName>
</protein>
<comment type="caution">
    <text evidence="2">The sequence shown here is derived from an EMBL/GenBank/DDBJ whole genome shotgun (WGS) entry which is preliminary data.</text>
</comment>